<dbReference type="PANTHER" id="PTHR33336">
    <property type="entry name" value="QUINOL MONOOXYGENASE YGIN-RELATED"/>
    <property type="match status" value="1"/>
</dbReference>
<keyword evidence="3" id="KW-1185">Reference proteome</keyword>
<sequence>MFVRIVKMTFAASETENFQKLFQQNKEKIRGFEGCEFLELYRDKNNKNIFFTYSYWQDEAALENYRTSSLFKEVWSETKKMFAGKPEAWSVEKLWTSEPVGSAQ</sequence>
<dbReference type="PANTHER" id="PTHR33336:SF15">
    <property type="entry name" value="ABM DOMAIN-CONTAINING PROTEIN"/>
    <property type="match status" value="1"/>
</dbReference>
<dbReference type="PROSITE" id="PS51725">
    <property type="entry name" value="ABM"/>
    <property type="match status" value="1"/>
</dbReference>
<keyword evidence="2" id="KW-0560">Oxidoreductase</keyword>
<proteinExistence type="predicted"/>
<organism evidence="2 3">
    <name type="scientific">Salinimicrobium tongyeongense</name>
    <dbReference type="NCBI Taxonomy" id="2809707"/>
    <lineage>
        <taxon>Bacteria</taxon>
        <taxon>Pseudomonadati</taxon>
        <taxon>Bacteroidota</taxon>
        <taxon>Flavobacteriia</taxon>
        <taxon>Flavobacteriales</taxon>
        <taxon>Flavobacteriaceae</taxon>
        <taxon>Salinimicrobium</taxon>
    </lineage>
</organism>
<protein>
    <submittedName>
        <fullName evidence="2">Antibiotic biosynthesis monooxygenase</fullName>
    </submittedName>
</protein>
<dbReference type="SUPFAM" id="SSF54909">
    <property type="entry name" value="Dimeric alpha+beta barrel"/>
    <property type="match status" value="1"/>
</dbReference>
<evidence type="ECO:0000259" key="1">
    <source>
        <dbReference type="PROSITE" id="PS51725"/>
    </source>
</evidence>
<dbReference type="InterPro" id="IPR007138">
    <property type="entry name" value="ABM_dom"/>
</dbReference>
<accession>A0ABY6NRE4</accession>
<name>A0ABY6NRE4_9FLAO</name>
<dbReference type="InterPro" id="IPR011008">
    <property type="entry name" value="Dimeric_a/b-barrel"/>
</dbReference>
<gene>
    <name evidence="2" type="ORF">JRG66_00875</name>
</gene>
<evidence type="ECO:0000313" key="2">
    <source>
        <dbReference type="EMBL" id="UZH55484.1"/>
    </source>
</evidence>
<reference evidence="2" key="1">
    <citation type="submission" date="2021-02" db="EMBL/GenBank/DDBJ databases">
        <title>Salinimicrobium sp. nov. isolated from seawater in Tongyeong, Republic of Korea.</title>
        <authorList>
            <person name="Lee S.-J."/>
        </authorList>
    </citation>
    <scope>NUCLEOTIDE SEQUENCE</scope>
    <source>
        <strain evidence="2">HN-2-9-2</strain>
    </source>
</reference>
<dbReference type="Proteomes" id="UP001163981">
    <property type="component" value="Chromosome"/>
</dbReference>
<evidence type="ECO:0000313" key="3">
    <source>
        <dbReference type="Proteomes" id="UP001163981"/>
    </source>
</evidence>
<keyword evidence="2" id="KW-0503">Monooxygenase</keyword>
<feature type="domain" description="ABM" evidence="1">
    <location>
        <begin position="2"/>
        <end position="93"/>
    </location>
</feature>
<dbReference type="InterPro" id="IPR050744">
    <property type="entry name" value="AI-2_Isomerase_LsrG"/>
</dbReference>
<dbReference type="EMBL" id="CP069620">
    <property type="protein sequence ID" value="UZH55484.1"/>
    <property type="molecule type" value="Genomic_DNA"/>
</dbReference>
<dbReference type="RefSeq" id="WP_265163850.1">
    <property type="nucleotide sequence ID" value="NZ_CP069620.1"/>
</dbReference>
<dbReference type="Gene3D" id="3.30.70.100">
    <property type="match status" value="1"/>
</dbReference>
<dbReference type="GO" id="GO:0004497">
    <property type="term" value="F:monooxygenase activity"/>
    <property type="evidence" value="ECO:0007669"/>
    <property type="project" value="UniProtKB-KW"/>
</dbReference>
<dbReference type="Pfam" id="PF03992">
    <property type="entry name" value="ABM"/>
    <property type="match status" value="1"/>
</dbReference>